<reference evidence="1 2" key="1">
    <citation type="submission" date="2018-07" db="EMBL/GenBank/DDBJ databases">
        <title>Crenobacter cavernae sp. nov., isolated from a karst cave.</title>
        <authorList>
            <person name="Zhu H."/>
        </authorList>
    </citation>
    <scope>NUCLEOTIDE SEQUENCE [LARGE SCALE GENOMIC DNA]</scope>
    <source>
        <strain evidence="1 2">K1W11S-77</strain>
    </source>
</reference>
<evidence type="ECO:0000313" key="1">
    <source>
        <dbReference type="EMBL" id="AXK39802.1"/>
    </source>
</evidence>
<accession>A0A345Y7A0</accession>
<dbReference type="KEGG" id="ccah:DWG20_10325"/>
<dbReference type="InterPro" id="IPR045179">
    <property type="entry name" value="YgfZ/GcvT"/>
</dbReference>
<dbReference type="PANTHER" id="PTHR22602">
    <property type="entry name" value="TRANSFERASE CAF17, MITOCHONDRIAL-RELATED"/>
    <property type="match status" value="1"/>
</dbReference>
<dbReference type="GO" id="GO:0016226">
    <property type="term" value="P:iron-sulfur cluster assembly"/>
    <property type="evidence" value="ECO:0007669"/>
    <property type="project" value="TreeGrafter"/>
</dbReference>
<dbReference type="Gene3D" id="3.30.70.1400">
    <property type="entry name" value="Aminomethyltransferase beta-barrel domains"/>
    <property type="match status" value="1"/>
</dbReference>
<dbReference type="PANTHER" id="PTHR22602:SF0">
    <property type="entry name" value="TRANSFERASE CAF17, MITOCHONDRIAL-RELATED"/>
    <property type="match status" value="1"/>
</dbReference>
<gene>
    <name evidence="1" type="ORF">DWG20_10325</name>
</gene>
<dbReference type="EMBL" id="CP031337">
    <property type="protein sequence ID" value="AXK39802.1"/>
    <property type="molecule type" value="Genomic_DNA"/>
</dbReference>
<dbReference type="InterPro" id="IPR029043">
    <property type="entry name" value="GcvT/YgfZ_C"/>
</dbReference>
<dbReference type="InterPro" id="IPR017703">
    <property type="entry name" value="YgfZ/GCV_T_CS"/>
</dbReference>
<name>A0A345Y7A0_9NEIS</name>
<dbReference type="SUPFAM" id="SSF103025">
    <property type="entry name" value="Folate-binding domain"/>
    <property type="match status" value="1"/>
</dbReference>
<dbReference type="SUPFAM" id="SSF101790">
    <property type="entry name" value="Aminomethyltransferase beta-barrel domain"/>
    <property type="match status" value="1"/>
</dbReference>
<dbReference type="Proteomes" id="UP000254537">
    <property type="component" value="Chromosome"/>
</dbReference>
<protein>
    <submittedName>
        <fullName evidence="1">Folate-binding protein</fullName>
    </submittedName>
</protein>
<evidence type="ECO:0000313" key="2">
    <source>
        <dbReference type="Proteomes" id="UP000254537"/>
    </source>
</evidence>
<dbReference type="Gene3D" id="2.40.30.160">
    <property type="match status" value="1"/>
</dbReference>
<organism evidence="1 2">
    <name type="scientific">Crenobacter cavernae</name>
    <dbReference type="NCBI Taxonomy" id="2290923"/>
    <lineage>
        <taxon>Bacteria</taxon>
        <taxon>Pseudomonadati</taxon>
        <taxon>Pseudomonadota</taxon>
        <taxon>Betaproteobacteria</taxon>
        <taxon>Neisseriales</taxon>
        <taxon>Neisseriaceae</taxon>
        <taxon>Crenobacter</taxon>
    </lineage>
</organism>
<dbReference type="AlphaFoldDB" id="A0A345Y7A0"/>
<dbReference type="RefSeq" id="WP_115433732.1">
    <property type="nucleotide sequence ID" value="NZ_CP031337.1"/>
</dbReference>
<sequence>MMEEWQQWVTQNDGHQDEGGRLVFAGHQEELKAVQGGRPVFSPLTQFALLRARGEDTLSFLQGQLSSDLRELDGSRSQYSSYSNAKGRMQANFLAWKDGDDYFLMLSADIADAILKRLSLFVMRAKVKIERVDGQYLLAGFAGAGAAGRLAELGYAVPQSVHAVAGNEQGLVIALPAGTYLLVLPAESAAAAATSLAEGATRVGVEAWGAFDIAAGIAWITLPTQEQFVAQMANMELIGAVSFKKGCFPGQEIVARTQYLGKLKRRLFRASISAAASPGDVLYSPSVPDQTIGMVVNVVSVAAGQMELLVVVQVAAWEAGVYLKSLDGPQLSPLSLPYPLPDRI</sequence>
<dbReference type="OrthoDB" id="9796287at2"/>
<dbReference type="Gene3D" id="3.30.70.1630">
    <property type="match status" value="1"/>
</dbReference>
<proteinExistence type="predicted"/>
<dbReference type="NCBIfam" id="TIGR03317">
    <property type="entry name" value="ygfZ_signature"/>
    <property type="match status" value="1"/>
</dbReference>